<dbReference type="InterPro" id="IPR052917">
    <property type="entry name" value="Stress-Dev_Protein"/>
</dbReference>
<dbReference type="Gene3D" id="2.30.110.10">
    <property type="entry name" value="Electron Transport, Fmn-binding Protein, Chain A"/>
    <property type="match status" value="1"/>
</dbReference>
<accession>A0A6M7U0F9</accession>
<protein>
    <submittedName>
        <fullName evidence="1">Pyridoxamine 5'-phosphate oxidase</fullName>
    </submittedName>
</protein>
<dbReference type="Pfam" id="PF16242">
    <property type="entry name" value="Pyrid_ox_like"/>
    <property type="match status" value="1"/>
</dbReference>
<name>A0A6M7U0F9_RHILI</name>
<dbReference type="PANTHER" id="PTHR34818">
    <property type="entry name" value="PROTEIN BLI-3"/>
    <property type="match status" value="1"/>
</dbReference>
<dbReference type="InterPro" id="IPR038725">
    <property type="entry name" value="YdaG_split_barrel_FMN-bd"/>
</dbReference>
<evidence type="ECO:0000313" key="1">
    <source>
        <dbReference type="EMBL" id="OBQ60754.1"/>
    </source>
</evidence>
<sequence length="140" mass="15694">MPNRSLAEIAEKMRDIDVAMLSTHSQGGAIAGRPMSNNQDVEYDGSSYYFTWEKSEVVAEIERDANVSLAFKGDDGFWVAVAGKAEIIRDKAAFEEHWNEDIDEWFEQGTDTPGLAMIKIEATRAHYWDGEDEGEVTLLS</sequence>
<dbReference type="Proteomes" id="UP000093737">
    <property type="component" value="Unassembled WGS sequence"/>
</dbReference>
<organism evidence="1 2">
    <name type="scientific">Rhizobium loti</name>
    <name type="common">Mesorhizobium loti</name>
    <dbReference type="NCBI Taxonomy" id="381"/>
    <lineage>
        <taxon>Bacteria</taxon>
        <taxon>Pseudomonadati</taxon>
        <taxon>Pseudomonadota</taxon>
        <taxon>Alphaproteobacteria</taxon>
        <taxon>Hyphomicrobiales</taxon>
        <taxon>Phyllobacteriaceae</taxon>
        <taxon>Mesorhizobium</taxon>
    </lineage>
</organism>
<dbReference type="AlphaFoldDB" id="A0A6M7U0F9"/>
<dbReference type="InterPro" id="IPR012349">
    <property type="entry name" value="Split_barrel_FMN-bd"/>
</dbReference>
<evidence type="ECO:0000313" key="2">
    <source>
        <dbReference type="Proteomes" id="UP000093737"/>
    </source>
</evidence>
<proteinExistence type="predicted"/>
<reference evidence="1 2" key="1">
    <citation type="submission" date="2016-05" db="EMBL/GenBank/DDBJ databases">
        <authorList>
            <person name="Ramsay J.P."/>
        </authorList>
    </citation>
    <scope>NUCLEOTIDE SEQUENCE [LARGE SCALE GENOMIC DNA]</scope>
    <source>
        <strain evidence="1 2">NZP2042</strain>
    </source>
</reference>
<dbReference type="SUPFAM" id="SSF50475">
    <property type="entry name" value="FMN-binding split barrel"/>
    <property type="match status" value="1"/>
</dbReference>
<comment type="caution">
    <text evidence="1">The sequence shown here is derived from an EMBL/GenBank/DDBJ whole genome shotgun (WGS) entry which is preliminary data.</text>
</comment>
<dbReference type="RefSeq" id="WP_056578698.1">
    <property type="nucleotide sequence ID" value="NZ_CP033334.1"/>
</dbReference>
<dbReference type="PANTHER" id="PTHR34818:SF1">
    <property type="entry name" value="PROTEIN BLI-3"/>
    <property type="match status" value="1"/>
</dbReference>
<gene>
    <name evidence="1" type="ORF">A8145_22730</name>
</gene>
<dbReference type="EMBL" id="LYTK01000021">
    <property type="protein sequence ID" value="OBQ60754.1"/>
    <property type="molecule type" value="Genomic_DNA"/>
</dbReference>